<feature type="domain" description="Hemerythrin-like" evidence="1">
    <location>
        <begin position="102"/>
        <end position="232"/>
    </location>
</feature>
<dbReference type="Pfam" id="PF01814">
    <property type="entry name" value="Hemerythrin"/>
    <property type="match status" value="1"/>
</dbReference>
<sequence>MSEIINNREQENMNEFERQAILKEIIIGLHNGKNVEEVKAQFEEAVGNITVAEISKLEQALMDEEGIPVEEVQRLCSVHTAIFKGAIEEIHGLDQSEEQPGHPIHTFKLENKEIDLLINFKIQLHYEQFENEDSEKNVYKLIEDLNLLLDVDKHYSRKENLLFPYLEKYGIYGPTQVMWGIDDVIRNAIKEAKLKLINYNGDKQSVLDNINFVIRETTEMIFKEENILLPMALQTLTEDEWVKIAHESDGIGYCLTGPAGVWKPERNVIQEKEAMSEGFIRLETGMLSLKQLELMLNHLPVDITYIDKDDVVRYFSHGKERIFARTKAIIGRTVQNCHPPKSVHVVEKLLEDFKSGNKDCEDFWIKFKDKYVYIRYFAIRSENGEYMGTLEFTQNINQIQGIQGEKRILS</sequence>
<evidence type="ECO:0000313" key="5">
    <source>
        <dbReference type="Proteomes" id="UP000029389"/>
    </source>
</evidence>
<organism evidence="3 5">
    <name type="scientific">Bacillus clarus</name>
    <dbReference type="NCBI Taxonomy" id="2338372"/>
    <lineage>
        <taxon>Bacteria</taxon>
        <taxon>Bacillati</taxon>
        <taxon>Bacillota</taxon>
        <taxon>Bacilli</taxon>
        <taxon>Bacillales</taxon>
        <taxon>Bacillaceae</taxon>
        <taxon>Bacillus</taxon>
        <taxon>Bacillus cereus group</taxon>
    </lineage>
</organism>
<evidence type="ECO:0000313" key="3">
    <source>
        <dbReference type="EMBL" id="KFN02467.1"/>
    </source>
</evidence>
<dbReference type="EMBL" id="JMQC01000008">
    <property type="protein sequence ID" value="KFN02467.1"/>
    <property type="molecule type" value="Genomic_DNA"/>
</dbReference>
<dbReference type="EMBL" id="QVOD01000023">
    <property type="protein sequence ID" value="RFT65638.1"/>
    <property type="molecule type" value="Genomic_DNA"/>
</dbReference>
<dbReference type="PATRIC" id="fig|1405.8.peg.4714"/>
<reference evidence="3 5" key="1">
    <citation type="submission" date="2014-04" db="EMBL/GenBank/DDBJ databases">
        <authorList>
            <person name="Bishop-Lilly K.A."/>
            <person name="Broomall S.M."/>
            <person name="Chain P.S."/>
            <person name="Chertkov O."/>
            <person name="Coyne S.R."/>
            <person name="Daligault H.E."/>
            <person name="Davenport K.W."/>
            <person name="Erkkila T."/>
            <person name="Frey K.G."/>
            <person name="Gibbons H.S."/>
            <person name="Gu W."/>
            <person name="Jaissle J."/>
            <person name="Johnson S.L."/>
            <person name="Koroleva G.I."/>
            <person name="Ladner J.T."/>
            <person name="Lo C.-C."/>
            <person name="Minogue T.D."/>
            <person name="Munk C."/>
            <person name="Palacios G.F."/>
            <person name="Redden C.L."/>
            <person name="Rosenzweig C.N."/>
            <person name="Scholz M.B."/>
            <person name="Teshima H."/>
            <person name="Xu Y."/>
        </authorList>
    </citation>
    <scope>NUCLEOTIDE SEQUENCE [LARGE SCALE GENOMIC DNA]</scope>
    <source>
        <strain evidence="3 5">BHP</strain>
    </source>
</reference>
<evidence type="ECO:0000259" key="1">
    <source>
        <dbReference type="Pfam" id="PF01814"/>
    </source>
</evidence>
<dbReference type="InterPro" id="IPR035965">
    <property type="entry name" value="PAS-like_dom_sf"/>
</dbReference>
<dbReference type="AlphaFoldDB" id="A0A090YW04"/>
<dbReference type="GO" id="GO:0005886">
    <property type="term" value="C:plasma membrane"/>
    <property type="evidence" value="ECO:0007669"/>
    <property type="project" value="TreeGrafter"/>
</dbReference>
<dbReference type="InterPro" id="IPR007380">
    <property type="entry name" value="DUF438"/>
</dbReference>
<feature type="domain" description="DUF438" evidence="2">
    <location>
        <begin position="22"/>
        <end position="89"/>
    </location>
</feature>
<name>A0A090YW04_9BACI</name>
<accession>A0A090YW04</accession>
<keyword evidence="6" id="KW-1185">Reference proteome</keyword>
<dbReference type="Pfam" id="PF04282">
    <property type="entry name" value="DUF438"/>
    <property type="match status" value="1"/>
</dbReference>
<dbReference type="Proteomes" id="UP000029389">
    <property type="component" value="Unassembled WGS sequence"/>
</dbReference>
<dbReference type="Pfam" id="PF13596">
    <property type="entry name" value="PAS_10"/>
    <property type="match status" value="1"/>
</dbReference>
<gene>
    <name evidence="4" type="ORF">D0U04_17930</name>
    <name evidence="3" type="ORF">DJ93_4578</name>
</gene>
<dbReference type="SUPFAM" id="SSF55785">
    <property type="entry name" value="PYP-like sensor domain (PAS domain)"/>
    <property type="match status" value="1"/>
</dbReference>
<dbReference type="PANTHER" id="PTHR39966:SF3">
    <property type="entry name" value="DUF438 DOMAIN-CONTAINING PROTEIN"/>
    <property type="match status" value="1"/>
</dbReference>
<dbReference type="Gene3D" id="1.20.120.520">
    <property type="entry name" value="nmb1532 protein domain like"/>
    <property type="match status" value="1"/>
</dbReference>
<evidence type="ECO:0000313" key="6">
    <source>
        <dbReference type="Proteomes" id="UP000264294"/>
    </source>
</evidence>
<dbReference type="InterPro" id="IPR012312">
    <property type="entry name" value="Hemerythrin-like"/>
</dbReference>
<reference evidence="4 6" key="2">
    <citation type="submission" date="2018-08" db="EMBL/GenBank/DDBJ databases">
        <title>Bacillus clarus sp. nov. strain PS00077A.</title>
        <authorList>
            <person name="Mendez Acevedo M."/>
            <person name="Carroll L."/>
            <person name="Mukherjee M."/>
            <person name="Wiedmann M."/>
            <person name="Kovac J."/>
        </authorList>
    </citation>
    <scope>NUCLEOTIDE SEQUENCE [LARGE SCALE GENOMIC DNA]</scope>
    <source>
        <strain evidence="4 6">PS00077A</strain>
    </source>
</reference>
<comment type="caution">
    <text evidence="3">The sequence shown here is derived from an EMBL/GenBank/DDBJ whole genome shotgun (WGS) entry which is preliminary data.</text>
</comment>
<dbReference type="PANTHER" id="PTHR39966">
    <property type="entry name" value="BLL2471 PROTEIN-RELATED"/>
    <property type="match status" value="1"/>
</dbReference>
<evidence type="ECO:0000259" key="2">
    <source>
        <dbReference type="Pfam" id="PF04282"/>
    </source>
</evidence>
<evidence type="ECO:0000313" key="4">
    <source>
        <dbReference type="EMBL" id="RFT65638.1"/>
    </source>
</evidence>
<proteinExistence type="predicted"/>
<protein>
    <submittedName>
        <fullName evidence="4">DUF438 domain-containing protein</fullName>
    </submittedName>
    <submittedName>
        <fullName evidence="3">Sensory box protein</fullName>
    </submittedName>
</protein>
<dbReference type="RefSeq" id="WP_042983442.1">
    <property type="nucleotide sequence ID" value="NZ_JMQC01000008.1"/>
</dbReference>
<dbReference type="Proteomes" id="UP000264294">
    <property type="component" value="Unassembled WGS sequence"/>
</dbReference>